<reference evidence="19 20" key="1">
    <citation type="submission" date="2019-03" db="EMBL/GenBank/DDBJ databases">
        <title>Genomic Encyclopedia of Type Strains, Phase IV (KMG-IV): sequencing the most valuable type-strain genomes for metagenomic binning, comparative biology and taxonomic classification.</title>
        <authorList>
            <person name="Goeker M."/>
        </authorList>
    </citation>
    <scope>NUCLEOTIDE SEQUENCE [LARGE SCALE GENOMIC DNA]</scope>
    <source>
        <strain evidence="19 20">DSM 28404</strain>
    </source>
</reference>
<proteinExistence type="inferred from homology"/>
<keyword evidence="4 16" id="KW-0597">Phosphoprotein</keyword>
<dbReference type="SMART" id="SM00900">
    <property type="entry name" value="FMN_bind"/>
    <property type="match status" value="1"/>
</dbReference>
<dbReference type="GO" id="GO:0016655">
    <property type="term" value="F:oxidoreductase activity, acting on NAD(P)H, quinone or similar compound as acceptor"/>
    <property type="evidence" value="ECO:0007669"/>
    <property type="project" value="UniProtKB-UniRule"/>
</dbReference>
<comment type="catalytic activity">
    <reaction evidence="16 17">
        <text>a ubiquinone + n Na(+)(in) + NADH + H(+) = a ubiquinol + n Na(+)(out) + NAD(+)</text>
        <dbReference type="Rhea" id="RHEA:47748"/>
        <dbReference type="Rhea" id="RHEA-COMP:9565"/>
        <dbReference type="Rhea" id="RHEA-COMP:9566"/>
        <dbReference type="ChEBI" id="CHEBI:15378"/>
        <dbReference type="ChEBI" id="CHEBI:16389"/>
        <dbReference type="ChEBI" id="CHEBI:17976"/>
        <dbReference type="ChEBI" id="CHEBI:29101"/>
        <dbReference type="ChEBI" id="CHEBI:57540"/>
        <dbReference type="ChEBI" id="CHEBI:57945"/>
        <dbReference type="EC" id="7.2.1.1"/>
    </reaction>
</comment>
<evidence type="ECO:0000256" key="9">
    <source>
        <dbReference type="ARBA" id="ARBA00022989"/>
    </source>
</evidence>
<dbReference type="RefSeq" id="WP_131978153.1">
    <property type="nucleotide sequence ID" value="NZ_SLYB01000023.1"/>
</dbReference>
<dbReference type="InterPro" id="IPR007329">
    <property type="entry name" value="FMN-bd"/>
</dbReference>
<dbReference type="InterPro" id="IPR010204">
    <property type="entry name" value="NqrC"/>
</dbReference>
<dbReference type="GO" id="GO:0010181">
    <property type="term" value="F:FMN binding"/>
    <property type="evidence" value="ECO:0007669"/>
    <property type="project" value="UniProtKB-UniRule"/>
</dbReference>
<evidence type="ECO:0000256" key="7">
    <source>
        <dbReference type="ARBA" id="ARBA00022692"/>
    </source>
</evidence>
<evidence type="ECO:0000256" key="10">
    <source>
        <dbReference type="ARBA" id="ARBA00023027"/>
    </source>
</evidence>
<dbReference type="NCBIfam" id="NF003746">
    <property type="entry name" value="PRK05346.1-1"/>
    <property type="match status" value="1"/>
</dbReference>
<dbReference type="Pfam" id="PF04205">
    <property type="entry name" value="FMN_bind"/>
    <property type="match status" value="1"/>
</dbReference>
<dbReference type="NCBIfam" id="TIGR01938">
    <property type="entry name" value="nqrC"/>
    <property type="match status" value="1"/>
</dbReference>
<keyword evidence="2 16" id="KW-1003">Cell membrane</keyword>
<evidence type="ECO:0000256" key="13">
    <source>
        <dbReference type="ARBA" id="ARBA00023075"/>
    </source>
</evidence>
<evidence type="ECO:0000256" key="2">
    <source>
        <dbReference type="ARBA" id="ARBA00022475"/>
    </source>
</evidence>
<evidence type="ECO:0000256" key="17">
    <source>
        <dbReference type="PIRNR" id="PIRNR009437"/>
    </source>
</evidence>
<protein>
    <recommendedName>
        <fullName evidence="16 17">Na(+)-translocating NADH-quinone reductase subunit C</fullName>
        <shortName evidence="16 17">Na(+)-NQR subunit C</shortName>
        <shortName evidence="16 17">Na(+)-translocating NQR subunit C</shortName>
        <ecNumber evidence="16 17">7.2.1.1</ecNumber>
    </recommendedName>
    <alternativeName>
        <fullName evidence="16 17">NQR complex subunit C</fullName>
    </alternativeName>
    <alternativeName>
        <fullName evidence="16 17">NQR-1 subunit C</fullName>
    </alternativeName>
</protein>
<dbReference type="AlphaFoldDB" id="A0A4R2SSB6"/>
<dbReference type="NCBIfam" id="NF003749">
    <property type="entry name" value="PRK05346.1-5"/>
    <property type="match status" value="1"/>
</dbReference>
<comment type="subcellular location">
    <subcellularLocation>
        <location evidence="16">Cell membrane</location>
        <topology evidence="16">Single-pass membrane protein</topology>
    </subcellularLocation>
</comment>
<comment type="function">
    <text evidence="16">NQR complex catalyzes the reduction of ubiquinone-1 to ubiquinol by two successive reactions, coupled with the transport of Na(+) ions from the cytoplasm to the periplasm. NqrA to NqrE are probably involved in the second step, the conversion of ubisemiquinone to ubiquinol.</text>
</comment>
<evidence type="ECO:0000256" key="16">
    <source>
        <dbReference type="HAMAP-Rule" id="MF_00427"/>
    </source>
</evidence>
<keyword evidence="5 16" id="KW-0285">Flavoprotein</keyword>
<evidence type="ECO:0000256" key="15">
    <source>
        <dbReference type="ARBA" id="ARBA00023201"/>
    </source>
</evidence>
<evidence type="ECO:0000256" key="3">
    <source>
        <dbReference type="ARBA" id="ARBA00022519"/>
    </source>
</evidence>
<dbReference type="Proteomes" id="UP000295763">
    <property type="component" value="Unassembled WGS sequence"/>
</dbReference>
<keyword evidence="1 16" id="KW-0813">Transport</keyword>
<keyword evidence="11 16" id="KW-0915">Sodium</keyword>
<evidence type="ECO:0000256" key="1">
    <source>
        <dbReference type="ARBA" id="ARBA00022448"/>
    </source>
</evidence>
<dbReference type="EMBL" id="SLYB01000023">
    <property type="protein sequence ID" value="TCP93227.1"/>
    <property type="molecule type" value="Genomic_DNA"/>
</dbReference>
<gene>
    <name evidence="16" type="primary">nqrC</name>
    <name evidence="19" type="ORF">EDC44_12327</name>
</gene>
<dbReference type="PANTHER" id="PTHR37838:SF1">
    <property type="entry name" value="NA(+)-TRANSLOCATING NADH-QUINONE REDUCTASE SUBUNIT C"/>
    <property type="match status" value="1"/>
</dbReference>
<evidence type="ECO:0000256" key="4">
    <source>
        <dbReference type="ARBA" id="ARBA00022553"/>
    </source>
</evidence>
<comment type="caution">
    <text evidence="16">Lacks conserved residue(s) required for the propagation of feature annotation.</text>
</comment>
<keyword evidence="8 16" id="KW-1278">Translocase</keyword>
<keyword evidence="6 16" id="KW-0288">FMN</keyword>
<dbReference type="GO" id="GO:0006814">
    <property type="term" value="P:sodium ion transport"/>
    <property type="evidence" value="ECO:0007669"/>
    <property type="project" value="UniProtKB-UniRule"/>
</dbReference>
<evidence type="ECO:0000259" key="18">
    <source>
        <dbReference type="SMART" id="SM00900"/>
    </source>
</evidence>
<feature type="transmembrane region" description="Helical" evidence="16">
    <location>
        <begin position="12"/>
        <end position="34"/>
    </location>
</feature>
<evidence type="ECO:0000313" key="19">
    <source>
        <dbReference type="EMBL" id="TCP93227.1"/>
    </source>
</evidence>
<sequence>MAKFNKDSTSGTILVVVLVSLICSIIVAGASVALKPTQEEQKLLDKQRNILSVAGLLEPKTNIKAVYAERIEPRLVDLATGDYVEQSGTFDAKVAVKDPAQRIAIEPADDKAGIKVRAKLAEVYLVKNAEGKVTQIVLPMYGTGLWSVMYGFVALDTDADTIKGITYYEQGETAGLGGEIANPLWQKHFVGKKLFNAEGQVALHIGKGASSDAAHGVDGLSGATLTTNGVQGSFDYWFGKNGFGPYLEKVKAGAL</sequence>
<keyword evidence="15 16" id="KW-0739">Sodium transport</keyword>
<evidence type="ECO:0000256" key="6">
    <source>
        <dbReference type="ARBA" id="ARBA00022643"/>
    </source>
</evidence>
<feature type="domain" description="FMN-binding" evidence="18">
    <location>
        <begin position="144"/>
        <end position="241"/>
    </location>
</feature>
<evidence type="ECO:0000256" key="14">
    <source>
        <dbReference type="ARBA" id="ARBA00023136"/>
    </source>
</evidence>
<keyword evidence="20" id="KW-1185">Reference proteome</keyword>
<comment type="cofactor">
    <cofactor evidence="16 17">
        <name>FMN</name>
        <dbReference type="ChEBI" id="CHEBI:58210"/>
    </cofactor>
</comment>
<keyword evidence="10 16" id="KW-0520">NAD</keyword>
<evidence type="ECO:0000256" key="5">
    <source>
        <dbReference type="ARBA" id="ARBA00022630"/>
    </source>
</evidence>
<keyword evidence="14 16" id="KW-0472">Membrane</keyword>
<keyword evidence="3" id="KW-0997">Cell inner membrane</keyword>
<evidence type="ECO:0000256" key="12">
    <source>
        <dbReference type="ARBA" id="ARBA00023065"/>
    </source>
</evidence>
<dbReference type="OrthoDB" id="9786835at2"/>
<dbReference type="HAMAP" id="MF_00427">
    <property type="entry name" value="NqrC"/>
    <property type="match status" value="1"/>
</dbReference>
<feature type="modified residue" description="FMN phosphoryl threonine" evidence="16">
    <location>
        <position position="224"/>
    </location>
</feature>
<accession>A0A4R2SSB6</accession>
<keyword evidence="12 16" id="KW-0406">Ion transport</keyword>
<comment type="caution">
    <text evidence="19">The sequence shown here is derived from an EMBL/GenBank/DDBJ whole genome shotgun (WGS) entry which is preliminary data.</text>
</comment>
<dbReference type="PANTHER" id="PTHR37838">
    <property type="entry name" value="NA(+)-TRANSLOCATING NADH-QUINONE REDUCTASE SUBUNIT C"/>
    <property type="match status" value="1"/>
</dbReference>
<evidence type="ECO:0000256" key="11">
    <source>
        <dbReference type="ARBA" id="ARBA00023053"/>
    </source>
</evidence>
<dbReference type="PIRSF" id="PIRSF009437">
    <property type="entry name" value="NQR-1_subunit_C"/>
    <property type="match status" value="1"/>
</dbReference>
<name>A0A4R2SSB6_9PAST</name>
<organism evidence="19 20">
    <name type="scientific">Cricetibacter osteomyelitidis</name>
    <dbReference type="NCBI Taxonomy" id="1521931"/>
    <lineage>
        <taxon>Bacteria</taxon>
        <taxon>Pseudomonadati</taxon>
        <taxon>Pseudomonadota</taxon>
        <taxon>Gammaproteobacteria</taxon>
        <taxon>Pasteurellales</taxon>
        <taxon>Pasteurellaceae</taxon>
        <taxon>Cricetibacter</taxon>
    </lineage>
</organism>
<evidence type="ECO:0000313" key="20">
    <source>
        <dbReference type="Proteomes" id="UP000295763"/>
    </source>
</evidence>
<dbReference type="EC" id="7.2.1.1" evidence="16 17"/>
<keyword evidence="9 16" id="KW-1133">Transmembrane helix</keyword>
<evidence type="ECO:0000256" key="8">
    <source>
        <dbReference type="ARBA" id="ARBA00022967"/>
    </source>
</evidence>
<keyword evidence="7 16" id="KW-0812">Transmembrane</keyword>
<dbReference type="GO" id="GO:0005886">
    <property type="term" value="C:plasma membrane"/>
    <property type="evidence" value="ECO:0007669"/>
    <property type="project" value="UniProtKB-SubCell"/>
</dbReference>
<comment type="subunit">
    <text evidence="16 17">Composed of six subunits; NqrA, NqrB, NqrC, NqrD, NqrE and NqrF.</text>
</comment>
<keyword evidence="13 16" id="KW-0830">Ubiquinone</keyword>
<comment type="similarity">
    <text evidence="16 17">Belongs to the NqrC family.</text>
</comment>